<evidence type="ECO:0000313" key="3">
    <source>
        <dbReference type="Proteomes" id="UP000192907"/>
    </source>
</evidence>
<evidence type="ECO:0000313" key="2">
    <source>
        <dbReference type="EMBL" id="SMF16762.1"/>
    </source>
</evidence>
<dbReference type="EMBL" id="FWZT01000006">
    <property type="protein sequence ID" value="SMF16762.1"/>
    <property type="molecule type" value="Genomic_DNA"/>
</dbReference>
<organism evidence="2 3">
    <name type="scientific">Pseudobacteriovorax antillogorgiicola</name>
    <dbReference type="NCBI Taxonomy" id="1513793"/>
    <lineage>
        <taxon>Bacteria</taxon>
        <taxon>Pseudomonadati</taxon>
        <taxon>Bdellovibrionota</taxon>
        <taxon>Oligoflexia</taxon>
        <taxon>Oligoflexales</taxon>
        <taxon>Pseudobacteriovoracaceae</taxon>
        <taxon>Pseudobacteriovorax</taxon>
    </lineage>
</organism>
<protein>
    <submittedName>
        <fullName evidence="2">Uncharacterized protein</fullName>
    </submittedName>
</protein>
<dbReference type="AlphaFoldDB" id="A0A1Y6BND8"/>
<proteinExistence type="predicted"/>
<dbReference type="Proteomes" id="UP000192907">
    <property type="component" value="Unassembled WGS sequence"/>
</dbReference>
<reference evidence="3" key="1">
    <citation type="submission" date="2017-04" db="EMBL/GenBank/DDBJ databases">
        <authorList>
            <person name="Varghese N."/>
            <person name="Submissions S."/>
        </authorList>
    </citation>
    <scope>NUCLEOTIDE SEQUENCE [LARGE SCALE GENOMIC DNA]</scope>
    <source>
        <strain evidence="3">RKEM611</strain>
    </source>
</reference>
<sequence>MQKINIFEVLEPNLLRLQAYKDTEGLTRGLQGSRDATQGIEMKVVLIGLTTLALAACQGNLPNQPQRTTSDSASAEADVELSPVRAQEPEADYFTEEQINSQITSAPIAVPMAETETVEMSQTVSQMFFESQGITGNSMSAAQAEEGEKLVMDLIDASESGNVFRVMGAANRLAKFSDDLKPDAAGLVDVAGIMDAIQDIIDAAMDADVAGIIAAVQDLIDAILN</sequence>
<feature type="compositionally biased region" description="Polar residues" evidence="1">
    <location>
        <begin position="63"/>
        <end position="73"/>
    </location>
</feature>
<evidence type="ECO:0000256" key="1">
    <source>
        <dbReference type="SAM" id="MobiDB-lite"/>
    </source>
</evidence>
<gene>
    <name evidence="2" type="ORF">SAMN06296036_10665</name>
</gene>
<accession>A0A1Y6BND8</accession>
<name>A0A1Y6BND8_9BACT</name>
<dbReference type="STRING" id="1513793.SAMN06296036_10665"/>
<keyword evidence="3" id="KW-1185">Reference proteome</keyword>
<feature type="region of interest" description="Disordered" evidence="1">
    <location>
        <begin position="63"/>
        <end position="83"/>
    </location>
</feature>